<evidence type="ECO:0000259" key="6">
    <source>
        <dbReference type="PROSITE" id="PS50186"/>
    </source>
</evidence>
<feature type="region of interest" description="Disordered" evidence="3">
    <location>
        <begin position="177"/>
        <end position="201"/>
    </location>
</feature>
<feature type="domain" description="DH" evidence="5">
    <location>
        <begin position="538"/>
        <end position="725"/>
    </location>
</feature>
<dbReference type="SMART" id="SM00233">
    <property type="entry name" value="PH"/>
    <property type="match status" value="1"/>
</dbReference>
<dbReference type="PROSITE" id="PS50219">
    <property type="entry name" value="CNH"/>
    <property type="match status" value="1"/>
</dbReference>
<dbReference type="Pfam" id="PF15405">
    <property type="entry name" value="PH_5"/>
    <property type="match status" value="1"/>
</dbReference>
<dbReference type="SUPFAM" id="SSF48065">
    <property type="entry name" value="DBL homology domain (DH-domain)"/>
    <property type="match status" value="1"/>
</dbReference>
<dbReference type="InterPro" id="IPR041675">
    <property type="entry name" value="PH_5"/>
</dbReference>
<dbReference type="Gene3D" id="1.20.900.10">
    <property type="entry name" value="Dbl homology (DH) domain"/>
    <property type="match status" value="1"/>
</dbReference>
<evidence type="ECO:0000259" key="5">
    <source>
        <dbReference type="PROSITE" id="PS50010"/>
    </source>
</evidence>
<dbReference type="SUPFAM" id="SSF46785">
    <property type="entry name" value="Winged helix' DNA-binding domain"/>
    <property type="match status" value="1"/>
</dbReference>
<organism evidence="8">
    <name type="scientific">Lichtheimia ramosa</name>
    <dbReference type="NCBI Taxonomy" id="688394"/>
    <lineage>
        <taxon>Eukaryota</taxon>
        <taxon>Fungi</taxon>
        <taxon>Fungi incertae sedis</taxon>
        <taxon>Mucoromycota</taxon>
        <taxon>Mucoromycotina</taxon>
        <taxon>Mucoromycetes</taxon>
        <taxon>Mucorales</taxon>
        <taxon>Lichtheimiaceae</taxon>
        <taxon>Lichtheimia</taxon>
    </lineage>
</organism>
<dbReference type="Pfam" id="PF00780">
    <property type="entry name" value="CNH"/>
    <property type="match status" value="1"/>
</dbReference>
<protein>
    <submittedName>
        <fullName evidence="8">Uncharacterized protein</fullName>
    </submittedName>
</protein>
<dbReference type="OrthoDB" id="2272012at2759"/>
<name>A0A077X3P8_9FUNG</name>
<feature type="compositionally biased region" description="Low complexity" evidence="3">
    <location>
        <begin position="90"/>
        <end position="113"/>
    </location>
</feature>
<dbReference type="PROSITE" id="PS50003">
    <property type="entry name" value="PH_DOMAIN"/>
    <property type="match status" value="1"/>
</dbReference>
<keyword evidence="1" id="KW-0597">Phosphoprotein</keyword>
<dbReference type="Pfam" id="PF00610">
    <property type="entry name" value="DEP"/>
    <property type="match status" value="1"/>
</dbReference>
<dbReference type="Gene3D" id="2.30.29.30">
    <property type="entry name" value="Pleckstrin-homology domain (PH domain)/Phosphotyrosine-binding domain (PTB)"/>
    <property type="match status" value="1"/>
</dbReference>
<dbReference type="GO" id="GO:0005085">
    <property type="term" value="F:guanyl-nucleotide exchange factor activity"/>
    <property type="evidence" value="ECO:0007669"/>
    <property type="project" value="UniProtKB-KW"/>
</dbReference>
<dbReference type="InterPro" id="IPR036388">
    <property type="entry name" value="WH-like_DNA-bd_sf"/>
</dbReference>
<gene>
    <name evidence="8" type="ORF">LRAMOSA05803</name>
</gene>
<dbReference type="AlphaFoldDB" id="A0A077X3P8"/>
<dbReference type="Pfam" id="PF00621">
    <property type="entry name" value="RhoGEF"/>
    <property type="match status" value="1"/>
</dbReference>
<evidence type="ECO:0000256" key="3">
    <source>
        <dbReference type="SAM" id="MobiDB-lite"/>
    </source>
</evidence>
<feature type="domain" description="CNH" evidence="7">
    <location>
        <begin position="927"/>
        <end position="1233"/>
    </location>
</feature>
<dbReference type="InterPro" id="IPR000219">
    <property type="entry name" value="DH_dom"/>
</dbReference>
<dbReference type="InterPro" id="IPR052233">
    <property type="entry name" value="Rho-type_GEFs"/>
</dbReference>
<dbReference type="InterPro" id="IPR036390">
    <property type="entry name" value="WH_DNA-bd_sf"/>
</dbReference>
<feature type="region of interest" description="Disordered" evidence="3">
    <location>
        <begin position="79"/>
        <end position="122"/>
    </location>
</feature>
<dbReference type="PROSITE" id="PS50186">
    <property type="entry name" value="DEP"/>
    <property type="match status" value="1"/>
</dbReference>
<dbReference type="InterPro" id="IPR001849">
    <property type="entry name" value="PH_domain"/>
</dbReference>
<dbReference type="SUPFAM" id="SSF50729">
    <property type="entry name" value="PH domain-like"/>
    <property type="match status" value="1"/>
</dbReference>
<dbReference type="InterPro" id="IPR035899">
    <property type="entry name" value="DBL_dom_sf"/>
</dbReference>
<accession>A0A077X3P8</accession>
<dbReference type="InterPro" id="IPR011993">
    <property type="entry name" value="PH-like_dom_sf"/>
</dbReference>
<dbReference type="SMART" id="SM00325">
    <property type="entry name" value="RhoGEF"/>
    <property type="match status" value="1"/>
</dbReference>
<dbReference type="SMART" id="SM00049">
    <property type="entry name" value="DEP"/>
    <property type="match status" value="1"/>
</dbReference>
<dbReference type="Gene3D" id="1.10.10.10">
    <property type="entry name" value="Winged helix-like DNA-binding domain superfamily/Winged helix DNA-binding domain"/>
    <property type="match status" value="1"/>
</dbReference>
<feature type="compositionally biased region" description="Polar residues" evidence="3">
    <location>
        <begin position="252"/>
        <end position="266"/>
    </location>
</feature>
<feature type="domain" description="DEP" evidence="6">
    <location>
        <begin position="368"/>
        <end position="443"/>
    </location>
</feature>
<feature type="domain" description="PH" evidence="4">
    <location>
        <begin position="761"/>
        <end position="905"/>
    </location>
</feature>
<dbReference type="GO" id="GO:0035556">
    <property type="term" value="P:intracellular signal transduction"/>
    <property type="evidence" value="ECO:0007669"/>
    <property type="project" value="InterPro"/>
</dbReference>
<evidence type="ECO:0000256" key="2">
    <source>
        <dbReference type="ARBA" id="ARBA00022658"/>
    </source>
</evidence>
<dbReference type="SMART" id="SM00036">
    <property type="entry name" value="CNH"/>
    <property type="match status" value="1"/>
</dbReference>
<evidence type="ECO:0000256" key="1">
    <source>
        <dbReference type="ARBA" id="ARBA00022553"/>
    </source>
</evidence>
<dbReference type="PANTHER" id="PTHR46572:SF2">
    <property type="entry name" value="RHO1 GDP-GTP EXCHANGE PROTEIN 1-RELATED"/>
    <property type="match status" value="1"/>
</dbReference>
<dbReference type="InterPro" id="IPR000591">
    <property type="entry name" value="DEP_dom"/>
</dbReference>
<sequence>MTSPDAHLQPAIAESDNVRQETLEYAQQGPHAIHRQSKLPLTTMSVQEVPFGARMPEAIRKSYVQQRLPVRQQSLAAPYNRKSLLPCPPTQQQHQQRSRSAASYRSTTTSSTRGGKVKVPPIRTSSIIHLNSLYPNTQGLLPFKSSNKEDQEDDDFDFQSRPPSSIVCVVPTTNHDNSSELFSPDTPNDLHHHQLSSISLPSDIPGSAVVAVSNHHPFTQPPLPPPSSTDDDMLLSPETSNTRRGSEAVSIDTCTTTDYTPNNDSVADQGFPRMKHSRSDSNVTLGRRDTMSTLGDFDTELPPPMSPSVSDDHSRQGASSQQSIFLRMQQKREEQRRSIYAYRTSNSRQQQQQPMVYPAMLSLVARELYQRLSIRTIRKNDIEHHNVFEGKEAVDRLLLILRTHDRNLALLVGRALDAQNFLHDVNYEHRLRDSPDELYRFRDEIGIPMGLEGNDGDHKRDMDDYNVPTGVFTVLTDCYSPTCSRDKLCYSATCPRKASKGLRRTQSQSSLQEKEHRALWMHSVPQEILDMTPAQERKRQECIYELIHTEQDFVRDLQYVHNFWVKPLITEDIIPDERREHFVQEVFWNMADIEKVNSRLSRALIERQKEDHLVSRIGDVLLEYVCEFDPFVAYGAHQVIGKFNFELEKKRNPQFAQFVEDTERRPESRRLELNGYLTKPTTRLGRYNLLLREILKRTEPDNPDYELIPQIMEMISEYLIQVNTETGKCENIFNLQQIEERLSFKTHADYVDLKLREPGRELVMKGRLRRKGNTLSDSSDLQVFLFDHYLVFAKIKYYNHMEYYKVYRKPIPLELLSIQVSGGKDRNKRTSVILPYSRSATLLSNHNSISPKPSASEIGISSSKSGNHSITFYHHGRRGSPPLTLYTSSLSTQKTWIEKVKAQQAIIAEKRCVFILKPLVQGNFALSNKINSSAILREENGDRQIIIGADQGVYSCKYPKATCQEDDEEEDTVKRIMSVEKVNQVGIVDNGELLVLSDKTLWAFPIDMVKAGELQAKRTRPLSQHCAFFHIGESMGKTLVCVVKLSTLTPTTIRVLEPVAVEEDKKSKRTFIQRLVRTGSETLRPYKDLYLPSEASNISLLKTKMCVSCPQEIGVIDMKSFEVQALLDPDDEELAFVFSRQDLRPISIYRIQFAEYLVCYNEFAFFVDQRGRLKRSRCTIEWEGIPDSFALCYPYIIAFEPEFIEVRNILTGSLDQFIRGTHIRCVNPNANGSIHVAMSDTEHEGYQGLFQLEMTKRHIDYLPPSSSYLSTMW</sequence>
<feature type="region of interest" description="Disordered" evidence="3">
    <location>
        <begin position="141"/>
        <end position="164"/>
    </location>
</feature>
<dbReference type="EMBL" id="LK023379">
    <property type="protein sequence ID" value="CDS13627.1"/>
    <property type="molecule type" value="Genomic_DNA"/>
</dbReference>
<dbReference type="PROSITE" id="PS50010">
    <property type="entry name" value="DH_2"/>
    <property type="match status" value="1"/>
</dbReference>
<feature type="region of interest" description="Disordered" evidence="3">
    <location>
        <begin position="214"/>
        <end position="322"/>
    </location>
</feature>
<reference evidence="8" key="1">
    <citation type="journal article" date="2014" name="Genome Announc.">
        <title>De novo whole-genome sequence and genome annotation of Lichtheimia ramosa.</title>
        <authorList>
            <person name="Linde J."/>
            <person name="Schwartze V."/>
            <person name="Binder U."/>
            <person name="Lass-Florl C."/>
            <person name="Voigt K."/>
            <person name="Horn F."/>
        </authorList>
    </citation>
    <scope>NUCLEOTIDE SEQUENCE</scope>
    <source>
        <strain evidence="8">JMRC FSU:6197</strain>
    </source>
</reference>
<dbReference type="InterPro" id="IPR001180">
    <property type="entry name" value="CNH_dom"/>
</dbReference>
<evidence type="ECO:0000259" key="4">
    <source>
        <dbReference type="PROSITE" id="PS50003"/>
    </source>
</evidence>
<dbReference type="PANTHER" id="PTHR46572">
    <property type="entry name" value="RHO1 GDP-GTP EXCHANGE PROTEIN 1-RELATED"/>
    <property type="match status" value="1"/>
</dbReference>
<keyword evidence="2" id="KW-0344">Guanine-nucleotide releasing factor</keyword>
<evidence type="ECO:0000313" key="8">
    <source>
        <dbReference type="EMBL" id="CDS13627.1"/>
    </source>
</evidence>
<proteinExistence type="predicted"/>
<dbReference type="CDD" id="cd00160">
    <property type="entry name" value="RhoGEF"/>
    <property type="match status" value="1"/>
</dbReference>
<evidence type="ECO:0000259" key="7">
    <source>
        <dbReference type="PROSITE" id="PS50219"/>
    </source>
</evidence>